<reference evidence="2 3" key="1">
    <citation type="submission" date="2015-01" db="EMBL/GenBank/DDBJ databases">
        <title>Evolution of Trichinella species and genotypes.</title>
        <authorList>
            <person name="Korhonen P.K."/>
            <person name="Edoardo P."/>
            <person name="Giuseppe L.R."/>
            <person name="Gasser R.B."/>
        </authorList>
    </citation>
    <scope>NUCLEOTIDE SEQUENCE [LARGE SCALE GENOMIC DNA]</scope>
    <source>
        <strain evidence="2">ISS2496</strain>
    </source>
</reference>
<evidence type="ECO:0000256" key="1">
    <source>
        <dbReference type="SAM" id="SignalP"/>
    </source>
</evidence>
<dbReference type="Proteomes" id="UP000054783">
    <property type="component" value="Unassembled WGS sequence"/>
</dbReference>
<dbReference type="AlphaFoldDB" id="A0A0V0YSY8"/>
<feature type="chain" id="PRO_5006873388" evidence="1">
    <location>
        <begin position="18"/>
        <end position="48"/>
    </location>
</feature>
<gene>
    <name evidence="2" type="ORF">T12_8765</name>
</gene>
<evidence type="ECO:0000313" key="3">
    <source>
        <dbReference type="Proteomes" id="UP000054783"/>
    </source>
</evidence>
<keyword evidence="1" id="KW-0732">Signal</keyword>
<name>A0A0V0YSY8_9BILA</name>
<proteinExistence type="predicted"/>
<keyword evidence="3" id="KW-1185">Reference proteome</keyword>
<comment type="caution">
    <text evidence="2">The sequence shown here is derived from an EMBL/GenBank/DDBJ whole genome shotgun (WGS) entry which is preliminary data.</text>
</comment>
<evidence type="ECO:0000313" key="2">
    <source>
        <dbReference type="EMBL" id="KRY03465.1"/>
    </source>
</evidence>
<accession>A0A0V0YSY8</accession>
<sequence>MIKLEVLLLPTFLLSAARRSVTNTIQKGDTLVSKMANLALLDHTLLLQ</sequence>
<feature type="signal peptide" evidence="1">
    <location>
        <begin position="1"/>
        <end position="17"/>
    </location>
</feature>
<protein>
    <submittedName>
        <fullName evidence="2">Uncharacterized protein</fullName>
    </submittedName>
</protein>
<organism evidence="2 3">
    <name type="scientific">Trichinella patagoniensis</name>
    <dbReference type="NCBI Taxonomy" id="990121"/>
    <lineage>
        <taxon>Eukaryota</taxon>
        <taxon>Metazoa</taxon>
        <taxon>Ecdysozoa</taxon>
        <taxon>Nematoda</taxon>
        <taxon>Enoplea</taxon>
        <taxon>Dorylaimia</taxon>
        <taxon>Trichinellida</taxon>
        <taxon>Trichinellidae</taxon>
        <taxon>Trichinella</taxon>
    </lineage>
</organism>
<dbReference type="EMBL" id="JYDQ01002770">
    <property type="protein sequence ID" value="KRY03465.1"/>
    <property type="molecule type" value="Genomic_DNA"/>
</dbReference>